<evidence type="ECO:0000313" key="1">
    <source>
        <dbReference type="EMBL" id="CDX00988.1"/>
    </source>
</evidence>
<gene>
    <name evidence="1" type="ORF">DPCES_1101</name>
</gene>
<dbReference type="EMBL" id="LK996017">
    <property type="protein sequence ID" value="CDX00988.1"/>
    <property type="molecule type" value="Genomic_DNA"/>
</dbReference>
<proteinExistence type="predicted"/>
<protein>
    <submittedName>
        <fullName evidence="1">Uncharacterized protein</fullName>
    </submittedName>
</protein>
<dbReference type="PATRIC" id="fig|49338.4.peg.1192"/>
<sequence length="29" mass="3304">MGMTDQGIMVIDENEKIILYNTPSAKPFF</sequence>
<reference evidence="1" key="1">
    <citation type="submission" date="2014-07" db="EMBL/GenBank/DDBJ databases">
        <authorList>
            <person name="Hornung V.Bastian."/>
        </authorList>
    </citation>
    <scope>NUCLEOTIDE SEQUENCE</scope>
    <source>
        <strain evidence="1">PCE-S</strain>
    </source>
</reference>
<organism evidence="1">
    <name type="scientific">Desulfitobacterium hafniense</name>
    <name type="common">Desulfitobacterium frappieri</name>
    <dbReference type="NCBI Taxonomy" id="49338"/>
    <lineage>
        <taxon>Bacteria</taxon>
        <taxon>Bacillati</taxon>
        <taxon>Bacillota</taxon>
        <taxon>Clostridia</taxon>
        <taxon>Eubacteriales</taxon>
        <taxon>Desulfitobacteriaceae</taxon>
        <taxon>Desulfitobacterium</taxon>
    </lineage>
</organism>
<name>A0A098AWM6_DESHA</name>
<dbReference type="AlphaFoldDB" id="A0A098AWM6"/>
<accession>A0A098AWM6</accession>